<dbReference type="EMBL" id="JAMQCR010000002">
    <property type="protein sequence ID" value="MCM2534214.1"/>
    <property type="molecule type" value="Genomic_DNA"/>
</dbReference>
<comment type="caution">
    <text evidence="1">The sequence shown here is derived from an EMBL/GenBank/DDBJ whole genome shotgun (WGS) entry which is preliminary data.</text>
</comment>
<keyword evidence="2" id="KW-1185">Reference proteome</keyword>
<dbReference type="Proteomes" id="UP001523262">
    <property type="component" value="Unassembled WGS sequence"/>
</dbReference>
<name>A0ABT0WDT8_9BACI</name>
<dbReference type="Gene3D" id="1.10.10.60">
    <property type="entry name" value="Homeodomain-like"/>
    <property type="match status" value="1"/>
</dbReference>
<organism evidence="1 2">
    <name type="scientific">Neobacillus pocheonensis</name>
    <dbReference type="NCBI Taxonomy" id="363869"/>
    <lineage>
        <taxon>Bacteria</taxon>
        <taxon>Bacillati</taxon>
        <taxon>Bacillota</taxon>
        <taxon>Bacilli</taxon>
        <taxon>Bacillales</taxon>
        <taxon>Bacillaceae</taxon>
        <taxon>Neobacillus</taxon>
    </lineage>
</organism>
<proteinExistence type="predicted"/>
<evidence type="ECO:0000313" key="1">
    <source>
        <dbReference type="EMBL" id="MCM2534214.1"/>
    </source>
</evidence>
<evidence type="ECO:0000313" key="2">
    <source>
        <dbReference type="Proteomes" id="UP001523262"/>
    </source>
</evidence>
<sequence>MSRTASLLVLSRQSLQYRMKKLNISNGKILQVEI</sequence>
<gene>
    <name evidence="1" type="ORF">NDK43_19990</name>
</gene>
<accession>A0ABT0WDT8</accession>
<reference evidence="1 2" key="1">
    <citation type="submission" date="2022-06" db="EMBL/GenBank/DDBJ databases">
        <authorList>
            <person name="Jeon C.O."/>
        </authorList>
    </citation>
    <scope>NUCLEOTIDE SEQUENCE [LARGE SCALE GENOMIC DNA]</scope>
    <source>
        <strain evidence="1 2">KCTC 13943</strain>
    </source>
</reference>
<protein>
    <submittedName>
        <fullName evidence="1">Uncharacterized protein</fullName>
    </submittedName>
</protein>